<proteinExistence type="predicted"/>
<dbReference type="Proteomes" id="UP001066276">
    <property type="component" value="Chromosome 10"/>
</dbReference>
<keyword evidence="2" id="KW-1185">Reference proteome</keyword>
<gene>
    <name evidence="1" type="ORF">NDU88_003332</name>
</gene>
<evidence type="ECO:0000313" key="1">
    <source>
        <dbReference type="EMBL" id="KAJ1098216.1"/>
    </source>
</evidence>
<evidence type="ECO:0000313" key="2">
    <source>
        <dbReference type="Proteomes" id="UP001066276"/>
    </source>
</evidence>
<organism evidence="1 2">
    <name type="scientific">Pleurodeles waltl</name>
    <name type="common">Iberian ribbed newt</name>
    <dbReference type="NCBI Taxonomy" id="8319"/>
    <lineage>
        <taxon>Eukaryota</taxon>
        <taxon>Metazoa</taxon>
        <taxon>Chordata</taxon>
        <taxon>Craniata</taxon>
        <taxon>Vertebrata</taxon>
        <taxon>Euteleostomi</taxon>
        <taxon>Amphibia</taxon>
        <taxon>Batrachia</taxon>
        <taxon>Caudata</taxon>
        <taxon>Salamandroidea</taxon>
        <taxon>Salamandridae</taxon>
        <taxon>Pleurodelinae</taxon>
        <taxon>Pleurodeles</taxon>
    </lineage>
</organism>
<protein>
    <submittedName>
        <fullName evidence="1">Uncharacterized protein</fullName>
    </submittedName>
</protein>
<dbReference type="EMBL" id="JANPWB010000014">
    <property type="protein sequence ID" value="KAJ1098216.1"/>
    <property type="molecule type" value="Genomic_DNA"/>
</dbReference>
<comment type="caution">
    <text evidence="1">The sequence shown here is derived from an EMBL/GenBank/DDBJ whole genome shotgun (WGS) entry which is preliminary data.</text>
</comment>
<accession>A0AAV7M482</accession>
<dbReference type="AlphaFoldDB" id="A0AAV7M482"/>
<sequence length="119" mass="13632">MRLSRSPWSSLFSAVFARQFDSAALSHRIREGLHGRQIKIQVYPGRRIFISKKRLSPKVEITTEETDFAYPDKGSRRSDPTGRFVPVKKNFKIKTKSEGNFLTEASRDLYPSRAPSRSA</sequence>
<reference evidence="1" key="1">
    <citation type="journal article" date="2022" name="bioRxiv">
        <title>Sequencing and chromosome-scale assembly of the giantPleurodeles waltlgenome.</title>
        <authorList>
            <person name="Brown T."/>
            <person name="Elewa A."/>
            <person name="Iarovenko S."/>
            <person name="Subramanian E."/>
            <person name="Araus A.J."/>
            <person name="Petzold A."/>
            <person name="Susuki M."/>
            <person name="Suzuki K.-i.T."/>
            <person name="Hayashi T."/>
            <person name="Toyoda A."/>
            <person name="Oliveira C."/>
            <person name="Osipova E."/>
            <person name="Leigh N.D."/>
            <person name="Simon A."/>
            <person name="Yun M.H."/>
        </authorList>
    </citation>
    <scope>NUCLEOTIDE SEQUENCE</scope>
    <source>
        <strain evidence="1">20211129_DDA</strain>
        <tissue evidence="1">Liver</tissue>
    </source>
</reference>
<name>A0AAV7M482_PLEWA</name>